<dbReference type="EMBL" id="UINC01083812">
    <property type="protein sequence ID" value="SVC29879.1"/>
    <property type="molecule type" value="Genomic_DNA"/>
</dbReference>
<keyword evidence="1" id="KW-0472">Membrane</keyword>
<proteinExistence type="predicted"/>
<protein>
    <submittedName>
        <fullName evidence="2">Uncharacterized protein</fullName>
    </submittedName>
</protein>
<keyword evidence="1" id="KW-0812">Transmembrane</keyword>
<dbReference type="AlphaFoldDB" id="A0A382KZW4"/>
<evidence type="ECO:0000313" key="2">
    <source>
        <dbReference type="EMBL" id="SVC29879.1"/>
    </source>
</evidence>
<feature type="non-terminal residue" evidence="2">
    <location>
        <position position="1"/>
    </location>
</feature>
<sequence>SESEADADGVGVRLFFSVVSTLLLELHPIIKNIIINFKNIFICVFHFIIKALLYCFYQNTVNKII</sequence>
<keyword evidence="1" id="KW-1133">Transmembrane helix</keyword>
<reference evidence="2" key="1">
    <citation type="submission" date="2018-05" db="EMBL/GenBank/DDBJ databases">
        <authorList>
            <person name="Lanie J.A."/>
            <person name="Ng W.-L."/>
            <person name="Kazmierczak K.M."/>
            <person name="Andrzejewski T.M."/>
            <person name="Davidsen T.M."/>
            <person name="Wayne K.J."/>
            <person name="Tettelin H."/>
            <person name="Glass J.I."/>
            <person name="Rusch D."/>
            <person name="Podicherti R."/>
            <person name="Tsui H.-C.T."/>
            <person name="Winkler M.E."/>
        </authorList>
    </citation>
    <scope>NUCLEOTIDE SEQUENCE</scope>
</reference>
<gene>
    <name evidence="2" type="ORF">METZ01_LOCUS282733</name>
</gene>
<organism evidence="2">
    <name type="scientific">marine metagenome</name>
    <dbReference type="NCBI Taxonomy" id="408172"/>
    <lineage>
        <taxon>unclassified sequences</taxon>
        <taxon>metagenomes</taxon>
        <taxon>ecological metagenomes</taxon>
    </lineage>
</organism>
<evidence type="ECO:0000256" key="1">
    <source>
        <dbReference type="SAM" id="Phobius"/>
    </source>
</evidence>
<accession>A0A382KZW4</accession>
<feature type="transmembrane region" description="Helical" evidence="1">
    <location>
        <begin position="36"/>
        <end position="57"/>
    </location>
</feature>
<name>A0A382KZW4_9ZZZZ</name>